<dbReference type="AlphaFoldDB" id="A0A3N0CPA4"/>
<sequence>MPLLTSRPSRTTAAAFLAAVLAAAVLVSGTALAPATAAPAKADARHAQAKAVLDKVVAAFSGQGSDRTAPRTSPLPRTDVTVLLRRLRLSMPALNRAERATAAALLGGPTASASCSGGFFGGVVQTQHFCVHYYSNPLLAGFAADDVGTVQQAQLTAQTFEDVYRRQVSGASNSLGFRAPVADGDGLLDVYLLNLGDDRIYGYCNSDDPGSVVAAYCAVDNNFSTAEYGAPPINSLRVTAAHEFFHAVQFAYDANDSSWFLEGTAVWMEDIVYPAINDYRQYLPVSQIRRPWQSADYAGGLAVYGSVVFWKYLSERFRDVHIIRKIWESAAGPRTGIQAVVAVLKSRGYAFGTEFARYGVWNTFPPNSYGDRGFWPSPAYAAAKTLSKAHNQAGYQIRLNHLAHGPFLFRPQARIPTRSKLRVIVDAPDTSHGSQATVQIRYRSGRVTSSVLRLSRTGYASKLYGFNRKYVRSVIVIATNASTGYYDAQNFRVRARLVY</sequence>
<feature type="chain" id="PRO_5038391778" evidence="1">
    <location>
        <begin position="34"/>
        <end position="499"/>
    </location>
</feature>
<dbReference type="OrthoDB" id="2079373at2"/>
<dbReference type="Proteomes" id="UP000267128">
    <property type="component" value="Unassembled WGS sequence"/>
</dbReference>
<name>A0A3N0CPA4_9ACTN</name>
<reference evidence="2 3" key="1">
    <citation type="submission" date="2018-11" db="EMBL/GenBank/DDBJ databases">
        <authorList>
            <person name="Li F."/>
        </authorList>
    </citation>
    <scope>NUCLEOTIDE SEQUENCE [LARGE SCALE GENOMIC DNA]</scope>
    <source>
        <strain evidence="2 3">Gsoil 097</strain>
    </source>
</reference>
<dbReference type="RefSeq" id="WP_123226405.1">
    <property type="nucleotide sequence ID" value="NZ_RJSE01000003.1"/>
</dbReference>
<organism evidence="2 3">
    <name type="scientific">Nocardioides marmoriginsengisoli</name>
    <dbReference type="NCBI Taxonomy" id="661483"/>
    <lineage>
        <taxon>Bacteria</taxon>
        <taxon>Bacillati</taxon>
        <taxon>Actinomycetota</taxon>
        <taxon>Actinomycetes</taxon>
        <taxon>Propionibacteriales</taxon>
        <taxon>Nocardioidaceae</taxon>
        <taxon>Nocardioides</taxon>
    </lineage>
</organism>
<dbReference type="EMBL" id="RJSE01000003">
    <property type="protein sequence ID" value="RNL65302.1"/>
    <property type="molecule type" value="Genomic_DNA"/>
</dbReference>
<proteinExistence type="predicted"/>
<feature type="signal peptide" evidence="1">
    <location>
        <begin position="1"/>
        <end position="33"/>
    </location>
</feature>
<accession>A0A3N0CPA4</accession>
<evidence type="ECO:0000256" key="1">
    <source>
        <dbReference type="SAM" id="SignalP"/>
    </source>
</evidence>
<gene>
    <name evidence="2" type="ORF">EFK50_04915</name>
</gene>
<dbReference type="NCBIfam" id="NF045524">
    <property type="entry name" value="MXAN_6640_HExxH"/>
    <property type="match status" value="1"/>
</dbReference>
<keyword evidence="1" id="KW-0732">Signal</keyword>
<evidence type="ECO:0000313" key="2">
    <source>
        <dbReference type="EMBL" id="RNL65302.1"/>
    </source>
</evidence>
<protein>
    <submittedName>
        <fullName evidence="2">Uncharacterized protein</fullName>
    </submittedName>
</protein>
<evidence type="ECO:0000313" key="3">
    <source>
        <dbReference type="Proteomes" id="UP000267128"/>
    </source>
</evidence>
<keyword evidence="3" id="KW-1185">Reference proteome</keyword>
<comment type="caution">
    <text evidence="2">The sequence shown here is derived from an EMBL/GenBank/DDBJ whole genome shotgun (WGS) entry which is preliminary data.</text>
</comment>